<accession>A0A8J3FU73</accession>
<dbReference type="GO" id="GO:0003677">
    <property type="term" value="F:DNA binding"/>
    <property type="evidence" value="ECO:0007669"/>
    <property type="project" value="UniProtKB-KW"/>
</dbReference>
<keyword evidence="5" id="KW-0548">Nucleotidyltransferase</keyword>
<evidence type="ECO:0000256" key="7">
    <source>
        <dbReference type="ARBA" id="ARBA00022932"/>
    </source>
</evidence>
<dbReference type="InterPro" id="IPR002298">
    <property type="entry name" value="DNA_polymerase_A"/>
</dbReference>
<feature type="domain" description="DNA-directed DNA polymerase family A palm" evidence="11">
    <location>
        <begin position="387"/>
        <end position="577"/>
    </location>
</feature>
<dbReference type="RefSeq" id="WP_189056032.1">
    <property type="nucleotide sequence ID" value="NZ_BMMK01000006.1"/>
</dbReference>
<comment type="catalytic activity">
    <reaction evidence="9">
        <text>DNA(n) + a 2'-deoxyribonucleoside 5'-triphosphate = DNA(n+1) + diphosphate</text>
        <dbReference type="Rhea" id="RHEA:22508"/>
        <dbReference type="Rhea" id="RHEA-COMP:17339"/>
        <dbReference type="Rhea" id="RHEA-COMP:17340"/>
        <dbReference type="ChEBI" id="CHEBI:33019"/>
        <dbReference type="ChEBI" id="CHEBI:61560"/>
        <dbReference type="ChEBI" id="CHEBI:173112"/>
        <dbReference type="EC" id="2.7.7.7"/>
    </reaction>
</comment>
<keyword evidence="7" id="KW-0239">DNA-directed DNA polymerase</keyword>
<dbReference type="PANTHER" id="PTHR10133">
    <property type="entry name" value="DNA POLYMERASE I"/>
    <property type="match status" value="1"/>
</dbReference>
<proteinExistence type="inferred from homology"/>
<dbReference type="PRINTS" id="PR00868">
    <property type="entry name" value="DNAPOLI"/>
</dbReference>
<keyword evidence="4" id="KW-0808">Transferase</keyword>
<keyword evidence="8" id="KW-0238">DNA-binding</keyword>
<dbReference type="SUPFAM" id="SSF53098">
    <property type="entry name" value="Ribonuclease H-like"/>
    <property type="match status" value="1"/>
</dbReference>
<dbReference type="GO" id="GO:0008408">
    <property type="term" value="F:3'-5' exonuclease activity"/>
    <property type="evidence" value="ECO:0007669"/>
    <property type="project" value="InterPro"/>
</dbReference>
<dbReference type="Gene3D" id="1.20.1060.10">
    <property type="entry name" value="Taq DNA Polymerase, Chain T, domain 4"/>
    <property type="match status" value="1"/>
</dbReference>
<evidence type="ECO:0000256" key="2">
    <source>
        <dbReference type="ARBA" id="ARBA00012417"/>
    </source>
</evidence>
<sequence length="625" mass="69765">MQSYPQTIDGQDCTIHFVVSSVDRWRFLEWVRQHAHRPVAVDTETTGLNYWTDDFRMRLVQFGTARTVWVLPVDRAEPWTQDHRQAVRDAFGILRHLVIHHARADVLFLARDMGMDPRRLWEVTTDTRILAHLIDPRGRDEGGIGHSLKALAASYVDPNAPDLAAELHAAFRAAGYTMSTGWARIDLRHPTYVRYSGGDVLLTARLYDRLAELVRARGQQRLADFEHTVARICAEMENRGFLVDVDYTCGLVDRLRAEEEAQTARARLFGVDSVHAPAQVAAALERMGETLTERTRTGAAKVDQAVLLALADRDHRWQRRGARDPNPLAEAVLRAKRAAKWRTSYADAILELHDAEDRVHPGIASLQARTARMAVSRPPVQQLPAGDHVIRRCFLAEPGHVIGSADYQAVELRVLAALSGDRRMIEAIHAGRDLHGYTASLIWGPEWTPYHRKLAKSVGFGKVYGGGAATLARQTGAPLADVERAVRAYDRVYPGVRRFSRRVVERARLGRPEVETVTGRILPVDRHRLYAATNYAVQSVARDVLAQALIDLDRKGLGEYLRLPIHDEIVFSVPRDEAHEIGREIADTMAVPDFFGVPLAAEVEIGGRSWGSLYEASDNAAAPAA</sequence>
<dbReference type="EC" id="2.7.7.7" evidence="2"/>
<dbReference type="Pfam" id="PF01612">
    <property type="entry name" value="DNA_pol_A_exo1"/>
    <property type="match status" value="1"/>
</dbReference>
<evidence type="ECO:0000259" key="11">
    <source>
        <dbReference type="SMART" id="SM00482"/>
    </source>
</evidence>
<dbReference type="SUPFAM" id="SSF56672">
    <property type="entry name" value="DNA/RNA polymerases"/>
    <property type="match status" value="1"/>
</dbReference>
<dbReference type="SMART" id="SM00474">
    <property type="entry name" value="35EXOc"/>
    <property type="match status" value="1"/>
</dbReference>
<evidence type="ECO:0000256" key="5">
    <source>
        <dbReference type="ARBA" id="ARBA00022695"/>
    </source>
</evidence>
<evidence type="ECO:0000256" key="4">
    <source>
        <dbReference type="ARBA" id="ARBA00022679"/>
    </source>
</evidence>
<dbReference type="Gene3D" id="1.10.150.20">
    <property type="entry name" value="5' to 3' exonuclease, C-terminal subdomain"/>
    <property type="match status" value="1"/>
</dbReference>
<evidence type="ECO:0000313" key="13">
    <source>
        <dbReference type="Proteomes" id="UP000637578"/>
    </source>
</evidence>
<protein>
    <recommendedName>
        <fullName evidence="3">DNA polymerase I</fullName>
        <ecNumber evidence="2">2.7.7.7</ecNumber>
    </recommendedName>
</protein>
<dbReference type="InterPro" id="IPR002562">
    <property type="entry name" value="3'-5'_exonuclease_dom"/>
</dbReference>
<dbReference type="PROSITE" id="PS00447">
    <property type="entry name" value="DNA_POLYMERASE_A"/>
    <property type="match status" value="1"/>
</dbReference>
<dbReference type="GO" id="GO:0006261">
    <property type="term" value="P:DNA-templated DNA replication"/>
    <property type="evidence" value="ECO:0007669"/>
    <property type="project" value="InterPro"/>
</dbReference>
<dbReference type="InterPro" id="IPR043502">
    <property type="entry name" value="DNA/RNA_pol_sf"/>
</dbReference>
<dbReference type="PANTHER" id="PTHR10133:SF27">
    <property type="entry name" value="DNA POLYMERASE NU"/>
    <property type="match status" value="1"/>
</dbReference>
<dbReference type="EMBL" id="BMMK01000006">
    <property type="protein sequence ID" value="GGM48276.1"/>
    <property type="molecule type" value="Genomic_DNA"/>
</dbReference>
<evidence type="ECO:0000256" key="8">
    <source>
        <dbReference type="ARBA" id="ARBA00023125"/>
    </source>
</evidence>
<dbReference type="Gene3D" id="3.30.70.370">
    <property type="match status" value="1"/>
</dbReference>
<evidence type="ECO:0000256" key="3">
    <source>
        <dbReference type="ARBA" id="ARBA00020311"/>
    </source>
</evidence>
<keyword evidence="6" id="KW-0235">DNA replication</keyword>
<evidence type="ECO:0000256" key="6">
    <source>
        <dbReference type="ARBA" id="ARBA00022705"/>
    </source>
</evidence>
<gene>
    <name evidence="12" type="ORF">GCM10012275_19130</name>
</gene>
<comment type="caution">
    <text evidence="12">The sequence shown here is derived from an EMBL/GenBank/DDBJ whole genome shotgun (WGS) entry which is preliminary data.</text>
</comment>
<dbReference type="InterPro" id="IPR012337">
    <property type="entry name" value="RNaseH-like_sf"/>
</dbReference>
<dbReference type="GO" id="GO:0003887">
    <property type="term" value="F:DNA-directed DNA polymerase activity"/>
    <property type="evidence" value="ECO:0007669"/>
    <property type="project" value="UniProtKB-KW"/>
</dbReference>
<name>A0A8J3FU73_9PSEU</name>
<dbReference type="InterPro" id="IPR019760">
    <property type="entry name" value="DNA-dir_DNA_pol_A_CS"/>
</dbReference>
<reference evidence="12" key="1">
    <citation type="journal article" date="2014" name="Int. J. Syst. Evol. Microbiol.">
        <title>Complete genome sequence of Corynebacterium casei LMG S-19264T (=DSM 44701T), isolated from a smear-ripened cheese.</title>
        <authorList>
            <consortium name="US DOE Joint Genome Institute (JGI-PGF)"/>
            <person name="Walter F."/>
            <person name="Albersmeier A."/>
            <person name="Kalinowski J."/>
            <person name="Ruckert C."/>
        </authorList>
    </citation>
    <scope>NUCLEOTIDE SEQUENCE</scope>
    <source>
        <strain evidence="12">CGMCC 4.5737</strain>
    </source>
</reference>
<evidence type="ECO:0000256" key="1">
    <source>
        <dbReference type="ARBA" id="ARBA00007705"/>
    </source>
</evidence>
<evidence type="ECO:0000259" key="10">
    <source>
        <dbReference type="SMART" id="SM00474"/>
    </source>
</evidence>
<dbReference type="Gene3D" id="3.30.420.10">
    <property type="entry name" value="Ribonuclease H-like superfamily/Ribonuclease H"/>
    <property type="match status" value="1"/>
</dbReference>
<dbReference type="Pfam" id="PF00476">
    <property type="entry name" value="DNA_pol_A"/>
    <property type="match status" value="1"/>
</dbReference>
<evidence type="ECO:0000313" key="12">
    <source>
        <dbReference type="EMBL" id="GGM48276.1"/>
    </source>
</evidence>
<dbReference type="InterPro" id="IPR036397">
    <property type="entry name" value="RNaseH_sf"/>
</dbReference>
<dbReference type="AlphaFoldDB" id="A0A8J3FU73"/>
<dbReference type="GO" id="GO:0006302">
    <property type="term" value="P:double-strand break repair"/>
    <property type="evidence" value="ECO:0007669"/>
    <property type="project" value="TreeGrafter"/>
</dbReference>
<dbReference type="InterPro" id="IPR001098">
    <property type="entry name" value="DNA-dir_DNA_pol_A_palm_dom"/>
</dbReference>
<keyword evidence="13" id="KW-1185">Reference proteome</keyword>
<feature type="domain" description="3'-5' exonuclease" evidence="10">
    <location>
        <begin position="15"/>
        <end position="215"/>
    </location>
</feature>
<organism evidence="12 13">
    <name type="scientific">Longimycelium tulufanense</name>
    <dbReference type="NCBI Taxonomy" id="907463"/>
    <lineage>
        <taxon>Bacteria</taxon>
        <taxon>Bacillati</taxon>
        <taxon>Actinomycetota</taxon>
        <taxon>Actinomycetes</taxon>
        <taxon>Pseudonocardiales</taxon>
        <taxon>Pseudonocardiaceae</taxon>
        <taxon>Longimycelium</taxon>
    </lineage>
</organism>
<dbReference type="Proteomes" id="UP000637578">
    <property type="component" value="Unassembled WGS sequence"/>
</dbReference>
<reference evidence="12" key="2">
    <citation type="submission" date="2020-09" db="EMBL/GenBank/DDBJ databases">
        <authorList>
            <person name="Sun Q."/>
            <person name="Zhou Y."/>
        </authorList>
    </citation>
    <scope>NUCLEOTIDE SEQUENCE</scope>
    <source>
        <strain evidence="12">CGMCC 4.5737</strain>
    </source>
</reference>
<dbReference type="SMART" id="SM00482">
    <property type="entry name" value="POLAc"/>
    <property type="match status" value="1"/>
</dbReference>
<comment type="similarity">
    <text evidence="1">Belongs to the DNA polymerase type-A family.</text>
</comment>
<evidence type="ECO:0000256" key="9">
    <source>
        <dbReference type="ARBA" id="ARBA00049244"/>
    </source>
</evidence>